<gene>
    <name evidence="2" type="ORF">S12H4_61748</name>
</gene>
<organism evidence="2">
    <name type="scientific">marine sediment metagenome</name>
    <dbReference type="NCBI Taxonomy" id="412755"/>
    <lineage>
        <taxon>unclassified sequences</taxon>
        <taxon>metagenomes</taxon>
        <taxon>ecological metagenomes</taxon>
    </lineage>
</organism>
<protein>
    <submittedName>
        <fullName evidence="2">Uncharacterized protein</fullName>
    </submittedName>
</protein>
<feature type="non-terminal residue" evidence="2">
    <location>
        <position position="1"/>
    </location>
</feature>
<dbReference type="EMBL" id="BARW01041110">
    <property type="protein sequence ID" value="GAJ22516.1"/>
    <property type="molecule type" value="Genomic_DNA"/>
</dbReference>
<reference evidence="2" key="1">
    <citation type="journal article" date="2014" name="Front. Microbiol.">
        <title>High frequency of phylogenetically diverse reductive dehalogenase-homologous genes in deep subseafloor sedimentary metagenomes.</title>
        <authorList>
            <person name="Kawai M."/>
            <person name="Futagami T."/>
            <person name="Toyoda A."/>
            <person name="Takaki Y."/>
            <person name="Nishi S."/>
            <person name="Hori S."/>
            <person name="Arai W."/>
            <person name="Tsubouchi T."/>
            <person name="Morono Y."/>
            <person name="Uchiyama I."/>
            <person name="Ito T."/>
            <person name="Fujiyama A."/>
            <person name="Inagaki F."/>
            <person name="Takami H."/>
        </authorList>
    </citation>
    <scope>NUCLEOTIDE SEQUENCE</scope>
    <source>
        <strain evidence="2">Expedition CK06-06</strain>
    </source>
</reference>
<proteinExistence type="predicted"/>
<feature type="region of interest" description="Disordered" evidence="1">
    <location>
        <begin position="48"/>
        <end position="70"/>
    </location>
</feature>
<sequence>KLVWNQAIKFAVSQKTTVKRGILAPQNKCDFGVSPNLTQWQYRPEELPLPPQKFSGRHSPLPLQLNPKHA</sequence>
<evidence type="ECO:0000313" key="2">
    <source>
        <dbReference type="EMBL" id="GAJ22516.1"/>
    </source>
</evidence>
<evidence type="ECO:0000256" key="1">
    <source>
        <dbReference type="SAM" id="MobiDB-lite"/>
    </source>
</evidence>
<accession>X1VW36</accession>
<comment type="caution">
    <text evidence="2">The sequence shown here is derived from an EMBL/GenBank/DDBJ whole genome shotgun (WGS) entry which is preliminary data.</text>
</comment>
<name>X1VW36_9ZZZZ</name>
<dbReference type="AlphaFoldDB" id="X1VW36"/>